<dbReference type="InterPro" id="IPR027417">
    <property type="entry name" value="P-loop_NTPase"/>
</dbReference>
<dbReference type="PROSITE" id="PS50162">
    <property type="entry name" value="RECA_2"/>
    <property type="match status" value="1"/>
</dbReference>
<evidence type="ECO:0000259" key="1">
    <source>
        <dbReference type="PROSITE" id="PS50162"/>
    </source>
</evidence>
<feature type="domain" description="RecA family profile 1" evidence="1">
    <location>
        <begin position="22"/>
        <end position="246"/>
    </location>
</feature>
<dbReference type="InterPro" id="IPR020588">
    <property type="entry name" value="RecA_ATP-bd"/>
</dbReference>
<dbReference type="GO" id="GO:0005657">
    <property type="term" value="C:replication fork"/>
    <property type="evidence" value="ECO:0007669"/>
    <property type="project" value="InterPro"/>
</dbReference>
<evidence type="ECO:0000313" key="3">
    <source>
        <dbReference type="Proteomes" id="UP000593564"/>
    </source>
</evidence>
<organism evidence="2 3">
    <name type="scientific">Camellia sinensis</name>
    <name type="common">Tea plant</name>
    <name type="synonym">Thea sinensis</name>
    <dbReference type="NCBI Taxonomy" id="4442"/>
    <lineage>
        <taxon>Eukaryota</taxon>
        <taxon>Viridiplantae</taxon>
        <taxon>Streptophyta</taxon>
        <taxon>Embryophyta</taxon>
        <taxon>Tracheophyta</taxon>
        <taxon>Spermatophyta</taxon>
        <taxon>Magnoliopsida</taxon>
        <taxon>eudicotyledons</taxon>
        <taxon>Gunneridae</taxon>
        <taxon>Pentapetalae</taxon>
        <taxon>asterids</taxon>
        <taxon>Ericales</taxon>
        <taxon>Theaceae</taxon>
        <taxon>Camellia</taxon>
    </lineage>
</organism>
<reference evidence="3" key="1">
    <citation type="journal article" date="2020" name="Nat. Commun.">
        <title>Genome assembly of wild tea tree DASZ reveals pedigree and selection history of tea varieties.</title>
        <authorList>
            <person name="Zhang W."/>
            <person name="Zhang Y."/>
            <person name="Qiu H."/>
            <person name="Guo Y."/>
            <person name="Wan H."/>
            <person name="Zhang X."/>
            <person name="Scossa F."/>
            <person name="Alseekh S."/>
            <person name="Zhang Q."/>
            <person name="Wang P."/>
            <person name="Xu L."/>
            <person name="Schmidt M.H."/>
            <person name="Jia X."/>
            <person name="Li D."/>
            <person name="Zhu A."/>
            <person name="Guo F."/>
            <person name="Chen W."/>
            <person name="Ni D."/>
            <person name="Usadel B."/>
            <person name="Fernie A.R."/>
            <person name="Wen W."/>
        </authorList>
    </citation>
    <scope>NUCLEOTIDE SEQUENCE [LARGE SCALE GENOMIC DNA]</scope>
    <source>
        <strain evidence="3">cv. G240</strain>
    </source>
</reference>
<dbReference type="InterPro" id="IPR030547">
    <property type="entry name" value="XRCC2"/>
</dbReference>
<protein>
    <recommendedName>
        <fullName evidence="1">RecA family profile 1 domain-containing protein</fullName>
    </recommendedName>
</protein>
<comment type="caution">
    <text evidence="2">The sequence shown here is derived from an EMBL/GenBank/DDBJ whole genome shotgun (WGS) entry which is preliminary data.</text>
</comment>
<dbReference type="EMBL" id="JACBKZ010000001">
    <property type="protein sequence ID" value="KAF5960337.1"/>
    <property type="molecule type" value="Genomic_DNA"/>
</dbReference>
<dbReference type="GO" id="GO:0140664">
    <property type="term" value="F:ATP-dependent DNA damage sensor activity"/>
    <property type="evidence" value="ECO:0007669"/>
    <property type="project" value="InterPro"/>
</dbReference>
<dbReference type="PANTHER" id="PTHR46644:SF2">
    <property type="entry name" value="DNA REPAIR PROTEIN XRCC2"/>
    <property type="match status" value="1"/>
</dbReference>
<evidence type="ECO:0000313" key="2">
    <source>
        <dbReference type="EMBL" id="KAF5960337.1"/>
    </source>
</evidence>
<proteinExistence type="predicted"/>
<dbReference type="GO" id="GO:0005524">
    <property type="term" value="F:ATP binding"/>
    <property type="evidence" value="ECO:0007669"/>
    <property type="project" value="InterPro"/>
</dbReference>
<dbReference type="Gene3D" id="3.40.50.300">
    <property type="entry name" value="P-loop containing nucleotide triphosphate hydrolases"/>
    <property type="match status" value="1"/>
</dbReference>
<dbReference type="Proteomes" id="UP000593564">
    <property type="component" value="Unassembled WGS sequence"/>
</dbReference>
<dbReference type="SUPFAM" id="SSF52540">
    <property type="entry name" value="P-loop containing nucleoside triphosphate hydrolases"/>
    <property type="match status" value="1"/>
</dbReference>
<keyword evidence="3" id="KW-1185">Reference proteome</keyword>
<dbReference type="GO" id="GO:0003677">
    <property type="term" value="F:DNA binding"/>
    <property type="evidence" value="ECO:0007669"/>
    <property type="project" value="InterPro"/>
</dbReference>
<dbReference type="GO" id="GO:0000724">
    <property type="term" value="P:double-strand break repair via homologous recombination"/>
    <property type="evidence" value="ECO:0007669"/>
    <property type="project" value="InterPro"/>
</dbReference>
<gene>
    <name evidence="2" type="ORF">HYC85_001546</name>
</gene>
<sequence>MEEEVEEVWIEGEESAKAMLERVLRERPLLLLLPPLHRVPLRFGNVVELLGPSPSAKTHILIQAAVSCILPKEWNGVTYGGLEHLVMFIDLDCRFEVLRLSQSLRHRIMEANGSRVGAMWEQKDADFFNNSKEGPCIEYDKELFDACMRRFLYVRCFDSSEFLATLKTLHYQLRKEREKHGVDVHFLMIDSIGAFYWIDRASTSLAVMGNNRKSHSLQTVSETVVQEIRKLLQVHPMLVLATKAASLGDKYSTSEAKRNSRKWCSANASDSGPPNLLCREYMPSIWQSFVTHRVLVRPSDDGSKYQNYPIYWSEWLLPSLSWCLHYTMKCFCVKNVVVLLISLFHDLSLFISVSLNFVKLSSLAAAKDIPPKFSSTLRSRLGTSFFKYMKQIKQINKLTYKIYLPENNRNSKDQIRRRTGLKQAVQSKFVSESKLVFCNS</sequence>
<accession>A0A7J7I6Z9</accession>
<dbReference type="PANTHER" id="PTHR46644">
    <property type="entry name" value="DNA REPAIR PROTEIN XRCC2"/>
    <property type="match status" value="1"/>
</dbReference>
<dbReference type="GO" id="GO:0033063">
    <property type="term" value="C:Rad51B-Rad51C-Rad51D-XRCC2 complex"/>
    <property type="evidence" value="ECO:0007669"/>
    <property type="project" value="InterPro"/>
</dbReference>
<dbReference type="AlphaFoldDB" id="A0A7J7I6Z9"/>
<name>A0A7J7I6Z9_CAMSI</name>
<dbReference type="CDD" id="cd19490">
    <property type="entry name" value="XRCC2"/>
    <property type="match status" value="1"/>
</dbReference>
<reference evidence="2 3" key="2">
    <citation type="submission" date="2020-07" db="EMBL/GenBank/DDBJ databases">
        <title>Genome assembly of wild tea tree DASZ reveals pedigree and selection history of tea varieties.</title>
        <authorList>
            <person name="Zhang W."/>
        </authorList>
    </citation>
    <scope>NUCLEOTIDE SEQUENCE [LARGE SCALE GENOMIC DNA]</scope>
    <source>
        <strain evidence="3">cv. G240</strain>
        <tissue evidence="2">Leaf</tissue>
    </source>
</reference>